<evidence type="ECO:0000313" key="9">
    <source>
        <dbReference type="Proteomes" id="UP001238179"/>
    </source>
</evidence>
<dbReference type="Pfam" id="PF25963">
    <property type="entry name" value="Beta-barrel_AAEA"/>
    <property type="match status" value="1"/>
</dbReference>
<accession>A0AA48K9T9</accession>
<dbReference type="Proteomes" id="UP001238179">
    <property type="component" value="Chromosome"/>
</dbReference>
<sequence length="370" mass="38899">MPASTPQTSGAAALEAVDSIDIPLPEAPAAAPVSKRRRLASMLAAGALAAGSLGGAYYLRQVAPFESTDDAFIDGHIIGISPQVSAQAAVVHVDDNQMVHKGDLLVELDPTDFQVALSQARGAEAASRGKLAQAQAGVAAAESAVLEAQATLHSVQATFENAETELRRLQGVDARARSQRDLDTAVAARKTSFAAQERAQAQVRSAQAQVIQARANVTAAEGDYQKAQADTRKAQVNLDHCRILAPEDGRVTGKAVDAGAYVTPSNPLFQIVPAKVWVVANFKETQLKHMAPGQPVEVSVDAFPNLTLTGRVDSIQSGTGSRFSVIPTENATGNFVKVVQRVPVKILLDNDKLGQLAPGMSVEPKVRVHS</sequence>
<feature type="coiled-coil region" evidence="5">
    <location>
        <begin position="145"/>
        <end position="172"/>
    </location>
</feature>
<evidence type="ECO:0000256" key="2">
    <source>
        <dbReference type="ARBA" id="ARBA00022692"/>
    </source>
</evidence>
<evidence type="ECO:0000256" key="4">
    <source>
        <dbReference type="ARBA" id="ARBA00023136"/>
    </source>
</evidence>
<evidence type="ECO:0000259" key="7">
    <source>
        <dbReference type="Pfam" id="PF25963"/>
    </source>
</evidence>
<dbReference type="InterPro" id="IPR050739">
    <property type="entry name" value="MFP"/>
</dbReference>
<gene>
    <name evidence="8" type="ORF">METEAL_35030</name>
</gene>
<dbReference type="GO" id="GO:0055085">
    <property type="term" value="P:transmembrane transport"/>
    <property type="evidence" value="ECO:0007669"/>
    <property type="project" value="InterPro"/>
</dbReference>
<evidence type="ECO:0000313" key="8">
    <source>
        <dbReference type="EMBL" id="BDU74329.1"/>
    </source>
</evidence>
<dbReference type="InterPro" id="IPR058625">
    <property type="entry name" value="MdtA-like_BSH"/>
</dbReference>
<keyword evidence="4" id="KW-0472">Membrane</keyword>
<dbReference type="RefSeq" id="WP_316413005.1">
    <property type="nucleotide sequence ID" value="NZ_AP027080.1"/>
</dbReference>
<comment type="subcellular location">
    <subcellularLocation>
        <location evidence="1">Membrane</location>
        <topology evidence="1">Single-pass membrane protein</topology>
    </subcellularLocation>
</comment>
<keyword evidence="5" id="KW-0175">Coiled coil</keyword>
<dbReference type="EMBL" id="AP027080">
    <property type="protein sequence ID" value="BDU74329.1"/>
    <property type="molecule type" value="Genomic_DNA"/>
</dbReference>
<reference evidence="9" key="1">
    <citation type="journal article" date="2023" name="Int. J. Syst. Evol. Microbiol.">
        <title>Mesoterricola silvestris gen. nov., sp. nov., Mesoterricola sediminis sp. nov., Geothrix oryzae sp. nov., Geothrix edaphica sp. nov., Geothrix rubra sp. nov., and Geothrix limicola sp. nov., six novel members of Acidobacteriota isolated from soils.</title>
        <authorList>
            <person name="Itoh H."/>
            <person name="Sugisawa Y."/>
            <person name="Mise K."/>
            <person name="Xu Z."/>
            <person name="Kuniyasu M."/>
            <person name="Ushijima N."/>
            <person name="Kawano K."/>
            <person name="Kobayashi E."/>
            <person name="Shiratori Y."/>
            <person name="Masuda Y."/>
            <person name="Senoo K."/>
        </authorList>
    </citation>
    <scope>NUCLEOTIDE SEQUENCE [LARGE SCALE GENOMIC DNA]</scope>
    <source>
        <strain evidence="9">W79</strain>
    </source>
</reference>
<dbReference type="KEGG" id="msil:METEAL_35030"/>
<dbReference type="Gene3D" id="2.40.50.100">
    <property type="match status" value="1"/>
</dbReference>
<evidence type="ECO:0000256" key="5">
    <source>
        <dbReference type="SAM" id="Coils"/>
    </source>
</evidence>
<feature type="domain" description="Multidrug resistance protein MdtA-like barrel-sandwich hybrid" evidence="6">
    <location>
        <begin position="78"/>
        <end position="272"/>
    </location>
</feature>
<dbReference type="PANTHER" id="PTHR30386">
    <property type="entry name" value="MEMBRANE FUSION SUBUNIT OF EMRAB-TOLC MULTIDRUG EFFLUX PUMP"/>
    <property type="match status" value="1"/>
</dbReference>
<dbReference type="InterPro" id="IPR058634">
    <property type="entry name" value="AaeA-lik-b-barrel"/>
</dbReference>
<dbReference type="SUPFAM" id="SSF111369">
    <property type="entry name" value="HlyD-like secretion proteins"/>
    <property type="match status" value="2"/>
</dbReference>
<dbReference type="Gene3D" id="1.10.287.470">
    <property type="entry name" value="Helix hairpin bin"/>
    <property type="match status" value="1"/>
</dbReference>
<protein>
    <submittedName>
        <fullName evidence="8">Multidrug export protein EmrA</fullName>
    </submittedName>
</protein>
<keyword evidence="3" id="KW-1133">Transmembrane helix</keyword>
<keyword evidence="2" id="KW-0812">Transmembrane</keyword>
<name>A0AA48K9T9_9BACT</name>
<proteinExistence type="predicted"/>
<feature type="domain" description="p-hydroxybenzoic acid efflux pump subunit AaeA-like beta-barrel" evidence="7">
    <location>
        <begin position="277"/>
        <end position="361"/>
    </location>
</feature>
<dbReference type="GO" id="GO:0016020">
    <property type="term" value="C:membrane"/>
    <property type="evidence" value="ECO:0007669"/>
    <property type="project" value="UniProtKB-SubCell"/>
</dbReference>
<keyword evidence="9" id="KW-1185">Reference proteome</keyword>
<dbReference type="Pfam" id="PF25917">
    <property type="entry name" value="BSH_RND"/>
    <property type="match status" value="1"/>
</dbReference>
<evidence type="ECO:0000256" key="3">
    <source>
        <dbReference type="ARBA" id="ARBA00022989"/>
    </source>
</evidence>
<dbReference type="AlphaFoldDB" id="A0AA48K9T9"/>
<dbReference type="PANTHER" id="PTHR30386:SF26">
    <property type="entry name" value="TRANSPORT PROTEIN COMB"/>
    <property type="match status" value="1"/>
</dbReference>
<dbReference type="Gene3D" id="2.40.30.170">
    <property type="match status" value="1"/>
</dbReference>
<evidence type="ECO:0000256" key="1">
    <source>
        <dbReference type="ARBA" id="ARBA00004167"/>
    </source>
</evidence>
<evidence type="ECO:0000259" key="6">
    <source>
        <dbReference type="Pfam" id="PF25917"/>
    </source>
</evidence>
<organism evidence="8 9">
    <name type="scientific">Mesoterricola silvestris</name>
    <dbReference type="NCBI Taxonomy" id="2927979"/>
    <lineage>
        <taxon>Bacteria</taxon>
        <taxon>Pseudomonadati</taxon>
        <taxon>Acidobacteriota</taxon>
        <taxon>Holophagae</taxon>
        <taxon>Holophagales</taxon>
        <taxon>Holophagaceae</taxon>
        <taxon>Mesoterricola</taxon>
    </lineage>
</organism>